<dbReference type="Proteomes" id="UP000518206">
    <property type="component" value="Unassembled WGS sequence"/>
</dbReference>
<dbReference type="EMBL" id="JACHVX010000007">
    <property type="protein sequence ID" value="MBB2924992.1"/>
    <property type="molecule type" value="Genomic_DNA"/>
</dbReference>
<proteinExistence type="predicted"/>
<dbReference type="AlphaFoldDB" id="A0A7W4UIV2"/>
<name>A0A7W4UIV2_9CELL</name>
<reference evidence="1 2" key="1">
    <citation type="submission" date="2020-08" db="EMBL/GenBank/DDBJ databases">
        <title>The Agave Microbiome: Exploring the role of microbial communities in plant adaptations to desert environments.</title>
        <authorList>
            <person name="Partida-Martinez L.P."/>
        </authorList>
    </citation>
    <scope>NUCLEOTIDE SEQUENCE [LARGE SCALE GENOMIC DNA]</scope>
    <source>
        <strain evidence="1 2">RAS26</strain>
    </source>
</reference>
<evidence type="ECO:0000313" key="1">
    <source>
        <dbReference type="EMBL" id="MBB2924992.1"/>
    </source>
</evidence>
<reference evidence="1 2" key="2">
    <citation type="submission" date="2020-08" db="EMBL/GenBank/DDBJ databases">
        <authorList>
            <person name="Partida-Martinez L."/>
            <person name="Huntemann M."/>
            <person name="Clum A."/>
            <person name="Wang J."/>
            <person name="Palaniappan K."/>
            <person name="Ritter S."/>
            <person name="Chen I.-M."/>
            <person name="Stamatis D."/>
            <person name="Reddy T."/>
            <person name="O'Malley R."/>
            <person name="Daum C."/>
            <person name="Shapiro N."/>
            <person name="Ivanova N."/>
            <person name="Kyrpides N."/>
            <person name="Woyke T."/>
        </authorList>
    </citation>
    <scope>NUCLEOTIDE SEQUENCE [LARGE SCALE GENOMIC DNA]</scope>
    <source>
        <strain evidence="1 2">RAS26</strain>
    </source>
</reference>
<organism evidence="1 2">
    <name type="scientific">Cellulomonas cellasea</name>
    <dbReference type="NCBI Taxonomy" id="43670"/>
    <lineage>
        <taxon>Bacteria</taxon>
        <taxon>Bacillati</taxon>
        <taxon>Actinomycetota</taxon>
        <taxon>Actinomycetes</taxon>
        <taxon>Micrococcales</taxon>
        <taxon>Cellulomonadaceae</taxon>
        <taxon>Cellulomonas</taxon>
    </lineage>
</organism>
<evidence type="ECO:0000313" key="2">
    <source>
        <dbReference type="Proteomes" id="UP000518206"/>
    </source>
</evidence>
<gene>
    <name evidence="1" type="ORF">FHR80_003930</name>
</gene>
<accession>A0A7W4UIV2</accession>
<comment type="caution">
    <text evidence="1">The sequence shown here is derived from an EMBL/GenBank/DDBJ whole genome shotgun (WGS) entry which is preliminary data.</text>
</comment>
<sequence length="87" mass="9944">MHEEPDVEVLWPELFEPLDEQQRRSVRQSFVRAAAGGWVPNREDVENLTALESGAITPEEYDRRVDETATRHWVDEAVWRPGGSAAV</sequence>
<dbReference type="RefSeq" id="WP_183297756.1">
    <property type="nucleotide sequence ID" value="NZ_JACHVX010000007.1"/>
</dbReference>
<evidence type="ECO:0008006" key="3">
    <source>
        <dbReference type="Google" id="ProtNLM"/>
    </source>
</evidence>
<protein>
    <recommendedName>
        <fullName evidence="3">Antitoxin VbhA domain-containing protein</fullName>
    </recommendedName>
</protein>